<sequence length="135" mass="15693">MRYPTIMFLTFLLLFTTSCQQDHSEVIRDPEAPFGPEGFETTDEGFTQINQPGPRTFNRTGENLDIIKDKQMIKDAAERMPDVNVRRVTINQRDAYVTVELNQPMTDMEMEDWRTNITSAIQAVVQYYNIHVTIE</sequence>
<keyword evidence="2" id="KW-1185">Reference proteome</keyword>
<accession>A0A6A8DJP2</accession>
<dbReference type="Proteomes" id="UP000799092">
    <property type="component" value="Unassembled WGS sequence"/>
</dbReference>
<dbReference type="EMBL" id="WJNG01000013">
    <property type="protein sequence ID" value="MRH43981.1"/>
    <property type="molecule type" value="Genomic_DNA"/>
</dbReference>
<dbReference type="AlphaFoldDB" id="A0A6A8DJP2"/>
<reference evidence="1" key="1">
    <citation type="submission" date="2019-11" db="EMBL/GenBank/DDBJ databases">
        <authorList>
            <person name="Li J."/>
        </authorList>
    </citation>
    <scope>NUCLEOTIDE SEQUENCE</scope>
    <source>
        <strain evidence="1">B6B</strain>
    </source>
</reference>
<dbReference type="RefSeq" id="WP_153737598.1">
    <property type="nucleotide sequence ID" value="NZ_WJNG01000013.1"/>
</dbReference>
<dbReference type="OrthoDB" id="2691655at2"/>
<organism evidence="1 2">
    <name type="scientific">Aquibacillus halophilus</name>
    <dbReference type="NCBI Taxonomy" id="930132"/>
    <lineage>
        <taxon>Bacteria</taxon>
        <taxon>Bacillati</taxon>
        <taxon>Bacillota</taxon>
        <taxon>Bacilli</taxon>
        <taxon>Bacillales</taxon>
        <taxon>Bacillaceae</taxon>
        <taxon>Aquibacillus</taxon>
    </lineage>
</organism>
<evidence type="ECO:0008006" key="3">
    <source>
        <dbReference type="Google" id="ProtNLM"/>
    </source>
</evidence>
<name>A0A6A8DJP2_9BACI</name>
<comment type="caution">
    <text evidence="1">The sequence shown here is derived from an EMBL/GenBank/DDBJ whole genome shotgun (WGS) entry which is preliminary data.</text>
</comment>
<evidence type="ECO:0000313" key="1">
    <source>
        <dbReference type="EMBL" id="MRH43981.1"/>
    </source>
</evidence>
<protein>
    <recommendedName>
        <fullName evidence="3">Sporulation protein</fullName>
    </recommendedName>
</protein>
<dbReference type="PROSITE" id="PS51257">
    <property type="entry name" value="PROKAR_LIPOPROTEIN"/>
    <property type="match status" value="1"/>
</dbReference>
<proteinExistence type="predicted"/>
<evidence type="ECO:0000313" key="2">
    <source>
        <dbReference type="Proteomes" id="UP000799092"/>
    </source>
</evidence>
<gene>
    <name evidence="1" type="ORF">GH741_15160</name>
</gene>